<evidence type="ECO:0008006" key="11">
    <source>
        <dbReference type="Google" id="ProtNLM"/>
    </source>
</evidence>
<gene>
    <name evidence="9" type="ORF">TanjilG_11661</name>
</gene>
<dbReference type="AlphaFoldDB" id="A0A1J7GZR0"/>
<name>A0A1J7GZR0_LUPAN</name>
<feature type="region of interest" description="Disordered" evidence="5">
    <location>
        <begin position="276"/>
        <end position="300"/>
    </location>
</feature>
<dbReference type="OMA" id="GHEHESY"/>
<feature type="transmembrane region" description="Helical" evidence="6">
    <location>
        <begin position="449"/>
        <end position="471"/>
    </location>
</feature>
<dbReference type="Pfam" id="PF07970">
    <property type="entry name" value="COPIIcoated_ERV"/>
    <property type="match status" value="1"/>
</dbReference>
<reference evidence="9 10" key="1">
    <citation type="journal article" date="2017" name="Plant Biotechnol. J.">
        <title>A comprehensive draft genome sequence for lupin (Lupinus angustifolius), an emerging health food: insights into plant-microbe interactions and legume evolution.</title>
        <authorList>
            <person name="Hane J.K."/>
            <person name="Ming Y."/>
            <person name="Kamphuis L.G."/>
            <person name="Nelson M.N."/>
            <person name="Garg G."/>
            <person name="Atkins C.A."/>
            <person name="Bayer P.E."/>
            <person name="Bravo A."/>
            <person name="Bringans S."/>
            <person name="Cannon S."/>
            <person name="Edwards D."/>
            <person name="Foley R."/>
            <person name="Gao L.L."/>
            <person name="Harrison M.J."/>
            <person name="Huang W."/>
            <person name="Hurgobin B."/>
            <person name="Li S."/>
            <person name="Liu C.W."/>
            <person name="McGrath A."/>
            <person name="Morahan G."/>
            <person name="Murray J."/>
            <person name="Weller J."/>
            <person name="Jian J."/>
            <person name="Singh K.B."/>
        </authorList>
    </citation>
    <scope>NUCLEOTIDE SEQUENCE [LARGE SCALE GENOMIC DNA]</scope>
    <source>
        <strain evidence="10">cv. Tanjil</strain>
        <tissue evidence="9">Whole plant</tissue>
    </source>
</reference>
<protein>
    <recommendedName>
        <fullName evidence="11">Thioredoxin domain-containing protein</fullName>
    </recommendedName>
</protein>
<proteinExistence type="predicted"/>
<evidence type="ECO:0000256" key="1">
    <source>
        <dbReference type="ARBA" id="ARBA00004370"/>
    </source>
</evidence>
<keyword evidence="3 6" id="KW-1133">Transmembrane helix</keyword>
<comment type="subcellular location">
    <subcellularLocation>
        <location evidence="1">Membrane</location>
    </subcellularLocation>
</comment>
<keyword evidence="4 6" id="KW-0472">Membrane</keyword>
<dbReference type="STRING" id="3871.A0A1J7GZR0"/>
<feature type="domain" description="Endoplasmic reticulum vesicle transporter N-terminal" evidence="8">
    <location>
        <begin position="111"/>
        <end position="163"/>
    </location>
</feature>
<feature type="compositionally biased region" description="Polar residues" evidence="5">
    <location>
        <begin position="286"/>
        <end position="297"/>
    </location>
</feature>
<dbReference type="PROSITE" id="PS50007">
    <property type="entry name" value="PIPLC_X_DOMAIN"/>
    <property type="match status" value="1"/>
</dbReference>
<evidence type="ECO:0000256" key="6">
    <source>
        <dbReference type="SAM" id="Phobius"/>
    </source>
</evidence>
<dbReference type="PANTHER" id="PTHR10984:SF37">
    <property type="entry name" value="PROTEIN DISULFIDE-ISOMERASE 5-3"/>
    <property type="match status" value="1"/>
</dbReference>
<feature type="domain" description="Endoplasmic reticulum vesicle transporter C-terminal" evidence="7">
    <location>
        <begin position="291"/>
        <end position="468"/>
    </location>
</feature>
<evidence type="ECO:0000259" key="8">
    <source>
        <dbReference type="Pfam" id="PF13850"/>
    </source>
</evidence>
<evidence type="ECO:0000259" key="7">
    <source>
        <dbReference type="Pfam" id="PF07970"/>
    </source>
</evidence>
<dbReference type="InterPro" id="IPR039542">
    <property type="entry name" value="Erv_N"/>
</dbReference>
<dbReference type="GO" id="GO:0005783">
    <property type="term" value="C:endoplasmic reticulum"/>
    <property type="evidence" value="ECO:0007669"/>
    <property type="project" value="TreeGrafter"/>
</dbReference>
<dbReference type="Proteomes" id="UP000188354">
    <property type="component" value="Chromosome LG08"/>
</dbReference>
<dbReference type="Gramene" id="OIW05974">
    <property type="protein sequence ID" value="OIW05974"/>
    <property type="gene ID" value="TanjilG_11661"/>
</dbReference>
<dbReference type="Pfam" id="PF13850">
    <property type="entry name" value="ERGIC_N"/>
    <property type="match status" value="1"/>
</dbReference>
<evidence type="ECO:0000256" key="5">
    <source>
        <dbReference type="SAM" id="MobiDB-lite"/>
    </source>
</evidence>
<sequence length="488" mass="54247">MSSIIKTPSFTTDISSDSIEESGWTTYFEDFFNNQNDNMSLSGVSSSSSLVSNATSLPAKNIGDNEQAQEFSLNKITSKRPSFNKRKNFMTVLVDDALEDTATFPLSSPKELSTYLSASTSTTVIVDKSSDGEFLRIDFNISFPALSCEFASVDVRDVLGTKRLNITKTVRKFSIDSNLRRIGAEFHPGTVANAVKHDDEVDEDSAEGSLSLTTHNFNKYIHQHHIQGFPSIRIFRKGSDVRTEHGHEHESYYGDRDTESLVKMLENLVISLHTEPQKPALEDKSTAANKTKRQAPTTGGCRVEGHVRVKKVPGELIISARSDAHSFDASQMNMSHVINHLYFGRSITPKTMHDVNILLPYIGSSHDRLKGRSFINTRDLEGNITIEHYIQVVKTEVISKTGSRLVEEYEYTAHSSVAHSVDIPVAKFHLELSPMQVSITENQKSFSHFITNVCAIIGGVFTVAGILDSILHNTIKVIKKKVELGKNF</sequence>
<accession>A0A1J7GZR0</accession>
<keyword evidence="10" id="KW-1185">Reference proteome</keyword>
<dbReference type="InterPro" id="IPR045888">
    <property type="entry name" value="Erv"/>
</dbReference>
<dbReference type="GO" id="GO:0016020">
    <property type="term" value="C:membrane"/>
    <property type="evidence" value="ECO:0007669"/>
    <property type="project" value="UniProtKB-SubCell"/>
</dbReference>
<keyword evidence="2 6" id="KW-0812">Transmembrane</keyword>
<dbReference type="GO" id="GO:0030134">
    <property type="term" value="C:COPII-coated ER to Golgi transport vesicle"/>
    <property type="evidence" value="ECO:0007669"/>
    <property type="project" value="TreeGrafter"/>
</dbReference>
<dbReference type="PANTHER" id="PTHR10984">
    <property type="entry name" value="ENDOPLASMIC RETICULUM-GOLGI INTERMEDIATE COMPARTMENT PROTEIN"/>
    <property type="match status" value="1"/>
</dbReference>
<dbReference type="InterPro" id="IPR012936">
    <property type="entry name" value="Erv_C"/>
</dbReference>
<evidence type="ECO:0000256" key="2">
    <source>
        <dbReference type="ARBA" id="ARBA00022692"/>
    </source>
</evidence>
<dbReference type="EMBL" id="CM007368">
    <property type="protein sequence ID" value="OIW05974.1"/>
    <property type="molecule type" value="Genomic_DNA"/>
</dbReference>
<evidence type="ECO:0000313" key="9">
    <source>
        <dbReference type="EMBL" id="OIW05974.1"/>
    </source>
</evidence>
<evidence type="ECO:0000256" key="4">
    <source>
        <dbReference type="ARBA" id="ARBA00023136"/>
    </source>
</evidence>
<evidence type="ECO:0000313" key="10">
    <source>
        <dbReference type="Proteomes" id="UP000188354"/>
    </source>
</evidence>
<organism evidence="9 10">
    <name type="scientific">Lupinus angustifolius</name>
    <name type="common">Narrow-leaved blue lupine</name>
    <dbReference type="NCBI Taxonomy" id="3871"/>
    <lineage>
        <taxon>Eukaryota</taxon>
        <taxon>Viridiplantae</taxon>
        <taxon>Streptophyta</taxon>
        <taxon>Embryophyta</taxon>
        <taxon>Tracheophyta</taxon>
        <taxon>Spermatophyta</taxon>
        <taxon>Magnoliopsida</taxon>
        <taxon>eudicotyledons</taxon>
        <taxon>Gunneridae</taxon>
        <taxon>Pentapetalae</taxon>
        <taxon>rosids</taxon>
        <taxon>fabids</taxon>
        <taxon>Fabales</taxon>
        <taxon>Fabaceae</taxon>
        <taxon>Papilionoideae</taxon>
        <taxon>50 kb inversion clade</taxon>
        <taxon>genistoids sensu lato</taxon>
        <taxon>core genistoids</taxon>
        <taxon>Genisteae</taxon>
        <taxon>Lupinus</taxon>
    </lineage>
</organism>
<evidence type="ECO:0000256" key="3">
    <source>
        <dbReference type="ARBA" id="ARBA00022989"/>
    </source>
</evidence>